<evidence type="ECO:0000313" key="2">
    <source>
        <dbReference type="Proteomes" id="UP001054252"/>
    </source>
</evidence>
<organism evidence="1 2">
    <name type="scientific">Rubroshorea leprosula</name>
    <dbReference type="NCBI Taxonomy" id="152421"/>
    <lineage>
        <taxon>Eukaryota</taxon>
        <taxon>Viridiplantae</taxon>
        <taxon>Streptophyta</taxon>
        <taxon>Embryophyta</taxon>
        <taxon>Tracheophyta</taxon>
        <taxon>Spermatophyta</taxon>
        <taxon>Magnoliopsida</taxon>
        <taxon>eudicotyledons</taxon>
        <taxon>Gunneridae</taxon>
        <taxon>Pentapetalae</taxon>
        <taxon>rosids</taxon>
        <taxon>malvids</taxon>
        <taxon>Malvales</taxon>
        <taxon>Dipterocarpaceae</taxon>
        <taxon>Rubroshorea</taxon>
    </lineage>
</organism>
<protein>
    <submittedName>
        <fullName evidence="1">Uncharacterized protein</fullName>
    </submittedName>
</protein>
<sequence>MEVYKLEEIFAEKLTVSLRNNHGVTVQFKIKEKEEKESRIKGRIKKKENARRRKETTYSIFPQIPLNLIH</sequence>
<accession>A0AAV5KXX3</accession>
<dbReference type="EMBL" id="BPVZ01000084">
    <property type="protein sequence ID" value="GKV29705.1"/>
    <property type="molecule type" value="Genomic_DNA"/>
</dbReference>
<keyword evidence="2" id="KW-1185">Reference proteome</keyword>
<evidence type="ECO:0000313" key="1">
    <source>
        <dbReference type="EMBL" id="GKV29705.1"/>
    </source>
</evidence>
<name>A0AAV5KXX3_9ROSI</name>
<comment type="caution">
    <text evidence="1">The sequence shown here is derived from an EMBL/GenBank/DDBJ whole genome shotgun (WGS) entry which is preliminary data.</text>
</comment>
<reference evidence="1 2" key="1">
    <citation type="journal article" date="2021" name="Commun. Biol.">
        <title>The genome of Shorea leprosula (Dipterocarpaceae) highlights the ecological relevance of drought in aseasonal tropical rainforests.</title>
        <authorList>
            <person name="Ng K.K.S."/>
            <person name="Kobayashi M.J."/>
            <person name="Fawcett J.A."/>
            <person name="Hatakeyama M."/>
            <person name="Paape T."/>
            <person name="Ng C.H."/>
            <person name="Ang C.C."/>
            <person name="Tnah L.H."/>
            <person name="Lee C.T."/>
            <person name="Nishiyama T."/>
            <person name="Sese J."/>
            <person name="O'Brien M.J."/>
            <person name="Copetti D."/>
            <person name="Mohd Noor M.I."/>
            <person name="Ong R.C."/>
            <person name="Putra M."/>
            <person name="Sireger I.Z."/>
            <person name="Indrioko S."/>
            <person name="Kosugi Y."/>
            <person name="Izuno A."/>
            <person name="Isagi Y."/>
            <person name="Lee S.L."/>
            <person name="Shimizu K.K."/>
        </authorList>
    </citation>
    <scope>NUCLEOTIDE SEQUENCE [LARGE SCALE GENOMIC DNA]</scope>
    <source>
        <strain evidence="1">214</strain>
    </source>
</reference>
<dbReference type="AlphaFoldDB" id="A0AAV5KXX3"/>
<proteinExistence type="predicted"/>
<dbReference type="Proteomes" id="UP001054252">
    <property type="component" value="Unassembled WGS sequence"/>
</dbReference>
<gene>
    <name evidence="1" type="ORF">SLEP1_g38609</name>
</gene>